<keyword evidence="1" id="KW-1133">Transmembrane helix</keyword>
<accession>A0AAP0NUG5</accession>
<sequence length="59" mass="6725">MTDASDDKKKEKSIIRDLISSFLSMYVLFLNIIYCINMFLDSSVNRISFGMVGTILGRI</sequence>
<feature type="transmembrane region" description="Helical" evidence="1">
    <location>
        <begin position="18"/>
        <end position="40"/>
    </location>
</feature>
<proteinExistence type="predicted"/>
<comment type="caution">
    <text evidence="2">The sequence shown here is derived from an EMBL/GenBank/DDBJ whole genome shotgun (WGS) entry which is preliminary data.</text>
</comment>
<keyword evidence="3" id="KW-1185">Reference proteome</keyword>
<evidence type="ECO:0000313" key="3">
    <source>
        <dbReference type="Proteomes" id="UP001419268"/>
    </source>
</evidence>
<name>A0AAP0NUG5_9MAGN</name>
<organism evidence="2 3">
    <name type="scientific">Stephania cephalantha</name>
    <dbReference type="NCBI Taxonomy" id="152367"/>
    <lineage>
        <taxon>Eukaryota</taxon>
        <taxon>Viridiplantae</taxon>
        <taxon>Streptophyta</taxon>
        <taxon>Embryophyta</taxon>
        <taxon>Tracheophyta</taxon>
        <taxon>Spermatophyta</taxon>
        <taxon>Magnoliopsida</taxon>
        <taxon>Ranunculales</taxon>
        <taxon>Menispermaceae</taxon>
        <taxon>Menispermoideae</taxon>
        <taxon>Cissampelideae</taxon>
        <taxon>Stephania</taxon>
    </lineage>
</organism>
<keyword evidence="1" id="KW-0812">Transmembrane</keyword>
<reference evidence="2 3" key="1">
    <citation type="submission" date="2024-01" db="EMBL/GenBank/DDBJ databases">
        <title>Genome assemblies of Stephania.</title>
        <authorList>
            <person name="Yang L."/>
        </authorList>
    </citation>
    <scope>NUCLEOTIDE SEQUENCE [LARGE SCALE GENOMIC DNA]</scope>
    <source>
        <strain evidence="2">JXDWG</strain>
        <tissue evidence="2">Leaf</tissue>
    </source>
</reference>
<dbReference type="AlphaFoldDB" id="A0AAP0NUG5"/>
<evidence type="ECO:0000256" key="1">
    <source>
        <dbReference type="SAM" id="Phobius"/>
    </source>
</evidence>
<protein>
    <submittedName>
        <fullName evidence="2">Uncharacterized protein</fullName>
    </submittedName>
</protein>
<dbReference type="EMBL" id="JBBNAG010000007">
    <property type="protein sequence ID" value="KAK9118674.1"/>
    <property type="molecule type" value="Genomic_DNA"/>
</dbReference>
<gene>
    <name evidence="2" type="ORF">Scep_016767</name>
</gene>
<dbReference type="Proteomes" id="UP001419268">
    <property type="component" value="Unassembled WGS sequence"/>
</dbReference>
<evidence type="ECO:0000313" key="2">
    <source>
        <dbReference type="EMBL" id="KAK9118674.1"/>
    </source>
</evidence>
<keyword evidence="1" id="KW-0472">Membrane</keyword>